<evidence type="ECO:0000256" key="1">
    <source>
        <dbReference type="SAM" id="SignalP"/>
    </source>
</evidence>
<evidence type="ECO:0008006" key="4">
    <source>
        <dbReference type="Google" id="ProtNLM"/>
    </source>
</evidence>
<sequence length="148" mass="15692">MRTLALLLLLTLQAANAVAETQADASTTRVVQGGRWADGVATGAYRIVVEEVGFEHVSCRVQIQWIASAPSGRPAKLIAEQTFAELSTTFWSCGQGKQSVLVAGNVLKVQATHAYSGESCTFTARLGKPGRYQYEGCSNEKPATKAGG</sequence>
<evidence type="ECO:0000313" key="2">
    <source>
        <dbReference type="EMBL" id="RPJ90150.1"/>
    </source>
</evidence>
<dbReference type="Proteomes" id="UP000285324">
    <property type="component" value="Unassembled WGS sequence"/>
</dbReference>
<organism evidence="2 3">
    <name type="scientific">Alcaligenes xylosoxydans xylosoxydans</name>
    <name type="common">Achromobacter xylosoxidans</name>
    <dbReference type="NCBI Taxonomy" id="85698"/>
    <lineage>
        <taxon>Bacteria</taxon>
        <taxon>Pseudomonadati</taxon>
        <taxon>Pseudomonadota</taxon>
        <taxon>Betaproteobacteria</taxon>
        <taxon>Burkholderiales</taxon>
        <taxon>Alcaligenaceae</taxon>
        <taxon>Achromobacter</taxon>
    </lineage>
</organism>
<proteinExistence type="predicted"/>
<keyword evidence="1" id="KW-0732">Signal</keyword>
<protein>
    <recommendedName>
        <fullName evidence="4">DUF3617 family protein</fullName>
    </recommendedName>
</protein>
<evidence type="ECO:0000313" key="3">
    <source>
        <dbReference type="Proteomes" id="UP000285324"/>
    </source>
</evidence>
<dbReference type="EMBL" id="QVXO01000030">
    <property type="protein sequence ID" value="RPJ90150.1"/>
    <property type="molecule type" value="Genomic_DNA"/>
</dbReference>
<comment type="caution">
    <text evidence="2">The sequence shown here is derived from an EMBL/GenBank/DDBJ whole genome shotgun (WGS) entry which is preliminary data.</text>
</comment>
<accession>A0A424WA81</accession>
<dbReference type="AlphaFoldDB" id="A0A424WA81"/>
<feature type="signal peptide" evidence="1">
    <location>
        <begin position="1"/>
        <end position="19"/>
    </location>
</feature>
<feature type="chain" id="PRO_5019141663" description="DUF3617 family protein" evidence="1">
    <location>
        <begin position="20"/>
        <end position="148"/>
    </location>
</feature>
<name>A0A424WA81_ALCXX</name>
<dbReference type="RefSeq" id="WP_124260378.1">
    <property type="nucleotide sequence ID" value="NZ_CP061008.1"/>
</dbReference>
<reference evidence="2 3" key="1">
    <citation type="submission" date="2018-08" db="EMBL/GenBank/DDBJ databases">
        <title>Achromobacter xylosoxidans Genome sequencing and assembly.</title>
        <authorList>
            <person name="Wang R."/>
            <person name="Rensing C."/>
            <person name="Li Y."/>
        </authorList>
    </citation>
    <scope>NUCLEOTIDE SEQUENCE [LARGE SCALE GENOMIC DNA]</scope>
    <source>
        <strain evidence="2 3">GD003A</strain>
    </source>
</reference>
<dbReference type="OrthoDB" id="8657515at2"/>
<gene>
    <name evidence="2" type="ORF">DY367_19070</name>
</gene>